<dbReference type="CDD" id="cd06550">
    <property type="entry name" value="TM_ABC_iron-siderophores_like"/>
    <property type="match status" value="1"/>
</dbReference>
<dbReference type="GO" id="GO:0033214">
    <property type="term" value="P:siderophore-iron import into cell"/>
    <property type="evidence" value="ECO:0007669"/>
    <property type="project" value="TreeGrafter"/>
</dbReference>
<dbReference type="GO" id="GO:0022857">
    <property type="term" value="F:transmembrane transporter activity"/>
    <property type="evidence" value="ECO:0007669"/>
    <property type="project" value="InterPro"/>
</dbReference>
<dbReference type="EMBL" id="LWMT01000233">
    <property type="protein sequence ID" value="KZX12177.1"/>
    <property type="molecule type" value="Genomic_DNA"/>
</dbReference>
<dbReference type="RefSeq" id="WP_066972653.1">
    <property type="nucleotide sequence ID" value="NZ_LWMT01000233.1"/>
</dbReference>
<evidence type="ECO:0000256" key="6">
    <source>
        <dbReference type="ARBA" id="ARBA00022989"/>
    </source>
</evidence>
<feature type="transmembrane region" description="Helical" evidence="8">
    <location>
        <begin position="196"/>
        <end position="218"/>
    </location>
</feature>
<feature type="transmembrane region" description="Helical" evidence="8">
    <location>
        <begin position="313"/>
        <end position="331"/>
    </location>
</feature>
<evidence type="ECO:0000256" key="3">
    <source>
        <dbReference type="ARBA" id="ARBA00022448"/>
    </source>
</evidence>
<evidence type="ECO:0000313" key="9">
    <source>
        <dbReference type="EMBL" id="KZX12177.1"/>
    </source>
</evidence>
<comment type="subcellular location">
    <subcellularLocation>
        <location evidence="1">Cell membrane</location>
        <topology evidence="1">Multi-pass membrane protein</topology>
    </subcellularLocation>
</comment>
<feature type="transmembrane region" description="Helical" evidence="8">
    <location>
        <begin position="244"/>
        <end position="271"/>
    </location>
</feature>
<name>A0A166C8E9_9EURY</name>
<accession>A0A166C8E9</accession>
<dbReference type="PANTHER" id="PTHR30472">
    <property type="entry name" value="FERRIC ENTEROBACTIN TRANSPORT SYSTEM PERMEASE PROTEIN"/>
    <property type="match status" value="1"/>
</dbReference>
<keyword evidence="7 8" id="KW-0472">Membrane</keyword>
<organism evidence="9 10">
    <name type="scientific">Methanobrevibacter filiformis</name>
    <dbReference type="NCBI Taxonomy" id="55758"/>
    <lineage>
        <taxon>Archaea</taxon>
        <taxon>Methanobacteriati</taxon>
        <taxon>Methanobacteriota</taxon>
        <taxon>Methanomada group</taxon>
        <taxon>Methanobacteria</taxon>
        <taxon>Methanobacteriales</taxon>
        <taxon>Methanobacteriaceae</taxon>
        <taxon>Methanobrevibacter</taxon>
    </lineage>
</organism>
<evidence type="ECO:0000256" key="5">
    <source>
        <dbReference type="ARBA" id="ARBA00022692"/>
    </source>
</evidence>
<dbReference type="InterPro" id="IPR000522">
    <property type="entry name" value="ABC_transptr_permease_BtuC"/>
</dbReference>
<dbReference type="Gene3D" id="1.10.3470.10">
    <property type="entry name" value="ABC transporter involved in vitamin B12 uptake, BtuC"/>
    <property type="match status" value="1"/>
</dbReference>
<reference evidence="9 10" key="1">
    <citation type="submission" date="2016-04" db="EMBL/GenBank/DDBJ databases">
        <title>Genome sequence of Methanobrevibacter filiformis DSM 11501.</title>
        <authorList>
            <person name="Poehlein A."/>
            <person name="Seedorf H."/>
            <person name="Daniel R."/>
        </authorList>
    </citation>
    <scope>NUCLEOTIDE SEQUENCE [LARGE SCALE GENOMIC DNA]</scope>
    <source>
        <strain evidence="9 10">DSM 11501</strain>
    </source>
</reference>
<dbReference type="GO" id="GO:0005886">
    <property type="term" value="C:plasma membrane"/>
    <property type="evidence" value="ECO:0007669"/>
    <property type="project" value="UniProtKB-SubCell"/>
</dbReference>
<keyword evidence="4" id="KW-1003">Cell membrane</keyword>
<feature type="transmembrane region" description="Helical" evidence="8">
    <location>
        <begin position="12"/>
        <end position="34"/>
    </location>
</feature>
<evidence type="ECO:0000256" key="8">
    <source>
        <dbReference type="SAM" id="Phobius"/>
    </source>
</evidence>
<comment type="caution">
    <text evidence="9">The sequence shown here is derived from an EMBL/GenBank/DDBJ whole genome shotgun (WGS) entry which is preliminary data.</text>
</comment>
<gene>
    <name evidence="9" type="ORF">MBFIL_12030</name>
</gene>
<dbReference type="Pfam" id="PF01032">
    <property type="entry name" value="FecCD"/>
    <property type="match status" value="1"/>
</dbReference>
<dbReference type="Proteomes" id="UP000077066">
    <property type="component" value="Unassembled WGS sequence"/>
</dbReference>
<dbReference type="InterPro" id="IPR037294">
    <property type="entry name" value="ABC_BtuC-like"/>
</dbReference>
<keyword evidence="10" id="KW-1185">Reference proteome</keyword>
<dbReference type="SUPFAM" id="SSF81345">
    <property type="entry name" value="ABC transporter involved in vitamin B12 uptake, BtuC"/>
    <property type="match status" value="1"/>
</dbReference>
<dbReference type="STRING" id="55758.MBFIL_12030"/>
<comment type="similarity">
    <text evidence="2">Belongs to the binding-protein-dependent transport system permease family. FecCD subfamily.</text>
</comment>
<dbReference type="OrthoDB" id="57034at2157"/>
<feature type="transmembrane region" description="Helical" evidence="8">
    <location>
        <begin position="151"/>
        <end position="176"/>
    </location>
</feature>
<feature type="transmembrane region" description="Helical" evidence="8">
    <location>
        <begin position="70"/>
        <end position="91"/>
    </location>
</feature>
<proteinExistence type="inferred from homology"/>
<protein>
    <submittedName>
        <fullName evidence="9">Putative ABC transporter permease protein</fullName>
    </submittedName>
</protein>
<dbReference type="AlphaFoldDB" id="A0A166C8E9"/>
<dbReference type="FunFam" id="1.10.3470.10:FF:000001">
    <property type="entry name" value="Vitamin B12 ABC transporter permease BtuC"/>
    <property type="match status" value="1"/>
</dbReference>
<evidence type="ECO:0000256" key="1">
    <source>
        <dbReference type="ARBA" id="ARBA00004651"/>
    </source>
</evidence>
<keyword evidence="5 8" id="KW-0812">Transmembrane</keyword>
<dbReference type="PANTHER" id="PTHR30472:SF70">
    <property type="entry name" value="MOLYBDATE IMPORT SYSTEM PERMEASE PROTEIN MOLB"/>
    <property type="match status" value="1"/>
</dbReference>
<evidence type="ECO:0000313" key="10">
    <source>
        <dbReference type="Proteomes" id="UP000077066"/>
    </source>
</evidence>
<sequence length="339" mass="36379">MNFNHGEFNKGIYSLFFIFPVILFFASFLIGRYPVSPGDVIFTLLSLINPDLAVSETVSTVVFNIRLPRIIAAMVVGAALATVGATFQGIFKNPLVSPDILGVSSGAGFGAALAILANLGSYFIQASAFVFGLLSVFITYSISKVYKYSGILVLVLSGMAVSSFFGSLISSTKYLADPNNKLPEITFWLMGSLSSINVHSLLPVLIPIISGLIILFILRWRLNILAMGDEEAQAMGINTSKLRLFLIIISTLITAAAVSISGIIGWIGLIVPHMSRILTGPDNTTLIPASMSFGASFLLLMDNIARVTFTVEIPIGILTALIGAPLFLVLLKKGYSDWK</sequence>
<feature type="transmembrane region" description="Helical" evidence="8">
    <location>
        <begin position="111"/>
        <end position="139"/>
    </location>
</feature>
<keyword evidence="6 8" id="KW-1133">Transmembrane helix</keyword>
<evidence type="ECO:0000256" key="4">
    <source>
        <dbReference type="ARBA" id="ARBA00022475"/>
    </source>
</evidence>
<keyword evidence="3" id="KW-0813">Transport</keyword>
<evidence type="ECO:0000256" key="2">
    <source>
        <dbReference type="ARBA" id="ARBA00007935"/>
    </source>
</evidence>
<dbReference type="PATRIC" id="fig|55758.3.peg.1377"/>
<evidence type="ECO:0000256" key="7">
    <source>
        <dbReference type="ARBA" id="ARBA00023136"/>
    </source>
</evidence>